<comment type="caution">
    <text evidence="7">The sequence shown here is derived from an EMBL/GenBank/DDBJ whole genome shotgun (WGS) entry which is preliminary data.</text>
</comment>
<keyword evidence="2" id="KW-0808">Transferase</keyword>
<feature type="region of interest" description="Disordered" evidence="4">
    <location>
        <begin position="517"/>
        <end position="551"/>
    </location>
</feature>
<evidence type="ECO:0000256" key="3">
    <source>
        <dbReference type="ARBA" id="ARBA00022691"/>
    </source>
</evidence>
<keyword evidence="1" id="KW-0489">Methyltransferase</keyword>
<proteinExistence type="inferred from homology"/>
<evidence type="ECO:0000313" key="7">
    <source>
        <dbReference type="EMBL" id="KAK1632902.1"/>
    </source>
</evidence>
<keyword evidence="8" id="KW-1185">Reference proteome</keyword>
<evidence type="ECO:0000313" key="8">
    <source>
        <dbReference type="Proteomes" id="UP001231189"/>
    </source>
</evidence>
<feature type="region of interest" description="Disordered" evidence="4">
    <location>
        <begin position="428"/>
        <end position="448"/>
    </location>
</feature>
<dbReference type="GO" id="GO:0005730">
    <property type="term" value="C:nucleolus"/>
    <property type="evidence" value="ECO:0007669"/>
    <property type="project" value="TreeGrafter"/>
</dbReference>
<dbReference type="InterPro" id="IPR024576">
    <property type="entry name" value="rRNA_MeTfrase_Spb1_DUF3381"/>
</dbReference>
<dbReference type="GO" id="GO:0000466">
    <property type="term" value="P:maturation of 5.8S rRNA from tricistronic rRNA transcript (SSU-rRNA, 5.8S rRNA, LSU-rRNA)"/>
    <property type="evidence" value="ECO:0007669"/>
    <property type="project" value="TreeGrafter"/>
</dbReference>
<dbReference type="GO" id="GO:0008650">
    <property type="term" value="F:rRNA (uridine-2'-O-)-methyltransferase activity"/>
    <property type="evidence" value="ECO:0007669"/>
    <property type="project" value="TreeGrafter"/>
</dbReference>
<organism evidence="7 8">
    <name type="scientific">Lolium multiflorum</name>
    <name type="common">Italian ryegrass</name>
    <name type="synonym">Lolium perenne subsp. multiflorum</name>
    <dbReference type="NCBI Taxonomy" id="4521"/>
    <lineage>
        <taxon>Eukaryota</taxon>
        <taxon>Viridiplantae</taxon>
        <taxon>Streptophyta</taxon>
        <taxon>Embryophyta</taxon>
        <taxon>Tracheophyta</taxon>
        <taxon>Spermatophyta</taxon>
        <taxon>Magnoliopsida</taxon>
        <taxon>Liliopsida</taxon>
        <taxon>Poales</taxon>
        <taxon>Poaceae</taxon>
        <taxon>BOP clade</taxon>
        <taxon>Pooideae</taxon>
        <taxon>Poodae</taxon>
        <taxon>Poeae</taxon>
        <taxon>Poeae Chloroplast Group 2 (Poeae type)</taxon>
        <taxon>Loliodinae</taxon>
        <taxon>Loliinae</taxon>
        <taxon>Lolium</taxon>
    </lineage>
</organism>
<sequence length="551" mass="62086">MSKATGKLRQDKFYRLAKEQGYRSRAAMKLLQLDRSFSFLPTARAVLDLGAAPGGWVQVAVTNATAGAFVVGVDLKPIWPIRGARLLREDITATARCSAAVRRLMDSKGVTAFDVVLHDGDGKNKKRKRDGEQATRQSALVIDAVRLATMFLAPKGTFITKFIGPLDFTAIMFCLNQLFEKVQVAKLAASRSMLPEHYFVCLEYKAPAKIQPELFDLKHLLNASLKNKPRDEVRNSMETKSRGITMHGSFPSWKAWNAGRALDFIWSEAQTMQELLVSFMGVSFEDPESLHIKNHELTTEEIQMFCENLDIQDKKTLNHIWEWRMRIRKALSSCSPVIPKPDVTAVDAKVKDDGQPVDKTEEFMSIIDRKTREKCESSCCAKDEEHKTPGMQIDATEDAYCGADLASLSFIKHGKDLRAFDSAEQDMEYGIGDGGQEETQTHEGSNEEVDLDEVQHRYEGMLDEAREGFMIKNDKVKRQRKHVNPINPYANADLLEKPSESVVAKKRVHVREPLVNPLMKDKNTGGVWWRRGQTQKGKGATGQKEVYSRKS</sequence>
<name>A0AAD8RXU0_LOLMU</name>
<evidence type="ECO:0000256" key="2">
    <source>
        <dbReference type="ARBA" id="ARBA00022679"/>
    </source>
</evidence>
<dbReference type="Pfam" id="PF11861">
    <property type="entry name" value="DUF3381"/>
    <property type="match status" value="1"/>
</dbReference>
<keyword evidence="3" id="KW-0949">S-adenosyl-L-methionine</keyword>
<dbReference type="GO" id="GO:0000463">
    <property type="term" value="P:maturation of LSU-rRNA from tricistronic rRNA transcript (SSU-rRNA, 5.8S rRNA, LSU-rRNA)"/>
    <property type="evidence" value="ECO:0007669"/>
    <property type="project" value="TreeGrafter"/>
</dbReference>
<reference evidence="7" key="1">
    <citation type="submission" date="2023-07" db="EMBL/GenBank/DDBJ databases">
        <title>A chromosome-level genome assembly of Lolium multiflorum.</title>
        <authorList>
            <person name="Chen Y."/>
            <person name="Copetti D."/>
            <person name="Kolliker R."/>
            <person name="Studer B."/>
        </authorList>
    </citation>
    <scope>NUCLEOTIDE SEQUENCE</scope>
    <source>
        <strain evidence="7">02402/16</strain>
        <tissue evidence="7">Leaf</tissue>
    </source>
</reference>
<accession>A0AAD8RXU0</accession>
<dbReference type="GO" id="GO:0030687">
    <property type="term" value="C:preribosome, large subunit precursor"/>
    <property type="evidence" value="ECO:0007669"/>
    <property type="project" value="TreeGrafter"/>
</dbReference>
<dbReference type="PANTHER" id="PTHR10920:SF30">
    <property type="entry name" value="RIBOSOMAL RNA METHYLTRANSFERASE FTSJ DOMAIN-CONTAINING PROTEIN"/>
    <property type="match status" value="1"/>
</dbReference>
<dbReference type="Gene3D" id="3.40.50.150">
    <property type="entry name" value="Vaccinia Virus protein VP39"/>
    <property type="match status" value="1"/>
</dbReference>
<dbReference type="Pfam" id="PF01728">
    <property type="entry name" value="FtsJ"/>
    <property type="match status" value="1"/>
</dbReference>
<evidence type="ECO:0000259" key="5">
    <source>
        <dbReference type="Pfam" id="PF01728"/>
    </source>
</evidence>
<protein>
    <submittedName>
        <fullName evidence="7">Uncharacterized protein</fullName>
    </submittedName>
</protein>
<dbReference type="EMBL" id="JAUUTY010000005">
    <property type="protein sequence ID" value="KAK1632902.1"/>
    <property type="molecule type" value="Genomic_DNA"/>
</dbReference>
<dbReference type="InterPro" id="IPR015507">
    <property type="entry name" value="rRNA-MeTfrase_E"/>
</dbReference>
<dbReference type="PANTHER" id="PTHR10920">
    <property type="entry name" value="RIBOSOMAL RNA METHYLTRANSFERASE"/>
    <property type="match status" value="1"/>
</dbReference>
<dbReference type="InterPro" id="IPR002877">
    <property type="entry name" value="RNA_MeTrfase_FtsJ_dom"/>
</dbReference>
<dbReference type="InterPro" id="IPR050082">
    <property type="entry name" value="RNA_methyltr_RlmE"/>
</dbReference>
<dbReference type="InterPro" id="IPR029063">
    <property type="entry name" value="SAM-dependent_MTases_sf"/>
</dbReference>
<feature type="domain" description="DUF3381" evidence="6">
    <location>
        <begin position="258"/>
        <end position="336"/>
    </location>
</feature>
<feature type="domain" description="Ribosomal RNA methyltransferase FtsJ" evidence="5">
    <location>
        <begin position="22"/>
        <end position="204"/>
    </location>
</feature>
<feature type="compositionally biased region" description="Low complexity" evidence="4">
    <location>
        <begin position="532"/>
        <end position="544"/>
    </location>
</feature>
<dbReference type="GO" id="GO:0016435">
    <property type="term" value="F:rRNA (guanine) methyltransferase activity"/>
    <property type="evidence" value="ECO:0007669"/>
    <property type="project" value="TreeGrafter"/>
</dbReference>
<evidence type="ECO:0000259" key="6">
    <source>
        <dbReference type="Pfam" id="PF11861"/>
    </source>
</evidence>
<gene>
    <name evidence="7" type="ORF">QYE76_007217</name>
</gene>
<evidence type="ECO:0000256" key="4">
    <source>
        <dbReference type="SAM" id="MobiDB-lite"/>
    </source>
</evidence>
<dbReference type="Proteomes" id="UP001231189">
    <property type="component" value="Unassembled WGS sequence"/>
</dbReference>
<dbReference type="AlphaFoldDB" id="A0AAD8RXU0"/>
<dbReference type="HAMAP" id="MF_01547">
    <property type="entry name" value="RNA_methyltr_E"/>
    <property type="match status" value="1"/>
</dbReference>
<evidence type="ECO:0000256" key="1">
    <source>
        <dbReference type="ARBA" id="ARBA00022603"/>
    </source>
</evidence>
<dbReference type="SUPFAM" id="SSF53335">
    <property type="entry name" value="S-adenosyl-L-methionine-dependent methyltransferases"/>
    <property type="match status" value="1"/>
</dbReference>